<name>A0A8H7RVP7_9FUNG</name>
<dbReference type="AlphaFoldDB" id="A0A8H7RVP7"/>
<accession>A0A8H7RVP7</accession>
<dbReference type="Proteomes" id="UP000646827">
    <property type="component" value="Unassembled WGS sequence"/>
</dbReference>
<gene>
    <name evidence="2" type="ORF">INT45_012606</name>
</gene>
<proteinExistence type="predicted"/>
<evidence type="ECO:0000313" key="2">
    <source>
        <dbReference type="EMBL" id="KAG2217488.1"/>
    </source>
</evidence>
<dbReference type="EMBL" id="JAEPRB010000294">
    <property type="protein sequence ID" value="KAG2217488.1"/>
    <property type="molecule type" value="Genomic_DNA"/>
</dbReference>
<comment type="caution">
    <text evidence="2">The sequence shown here is derived from an EMBL/GenBank/DDBJ whole genome shotgun (WGS) entry which is preliminary data.</text>
</comment>
<keyword evidence="1" id="KW-0175">Coiled coil</keyword>
<organism evidence="2 3">
    <name type="scientific">Circinella minor</name>
    <dbReference type="NCBI Taxonomy" id="1195481"/>
    <lineage>
        <taxon>Eukaryota</taxon>
        <taxon>Fungi</taxon>
        <taxon>Fungi incertae sedis</taxon>
        <taxon>Mucoromycota</taxon>
        <taxon>Mucoromycotina</taxon>
        <taxon>Mucoromycetes</taxon>
        <taxon>Mucorales</taxon>
        <taxon>Lichtheimiaceae</taxon>
        <taxon>Circinella</taxon>
    </lineage>
</organism>
<dbReference type="OrthoDB" id="2270765at2759"/>
<evidence type="ECO:0000256" key="1">
    <source>
        <dbReference type="SAM" id="Coils"/>
    </source>
</evidence>
<sequence length="102" mass="11471">MTVDEQTSSLQRIIESALGQGSPKPITQEDLTKLFDSLDKIDTTDNQEKQNAKDLTQMLEATQQESGNVDEELVRNILGAFLSDNQHVKELSETIGDFEIRF</sequence>
<protein>
    <submittedName>
        <fullName evidence="2">Uncharacterized protein</fullName>
    </submittedName>
</protein>
<keyword evidence="3" id="KW-1185">Reference proteome</keyword>
<feature type="coiled-coil region" evidence="1">
    <location>
        <begin position="45"/>
        <end position="72"/>
    </location>
</feature>
<evidence type="ECO:0000313" key="3">
    <source>
        <dbReference type="Proteomes" id="UP000646827"/>
    </source>
</evidence>
<reference evidence="2 3" key="1">
    <citation type="submission" date="2020-12" db="EMBL/GenBank/DDBJ databases">
        <title>Metabolic potential, ecology and presence of endohyphal bacteria is reflected in genomic diversity of Mucoromycotina.</title>
        <authorList>
            <person name="Muszewska A."/>
            <person name="Okrasinska A."/>
            <person name="Steczkiewicz K."/>
            <person name="Drgas O."/>
            <person name="Orlowska M."/>
            <person name="Perlinska-Lenart U."/>
            <person name="Aleksandrzak-Piekarczyk T."/>
            <person name="Szatraj K."/>
            <person name="Zielenkiewicz U."/>
            <person name="Pilsyk S."/>
            <person name="Malc E."/>
            <person name="Mieczkowski P."/>
            <person name="Kruszewska J.S."/>
            <person name="Biernat P."/>
            <person name="Pawlowska J."/>
        </authorList>
    </citation>
    <scope>NUCLEOTIDE SEQUENCE [LARGE SCALE GENOMIC DNA]</scope>
    <source>
        <strain evidence="2 3">CBS 142.35</strain>
    </source>
</reference>